<evidence type="ECO:0000256" key="1">
    <source>
        <dbReference type="ARBA" id="ARBA00022679"/>
    </source>
</evidence>
<reference evidence="4 5" key="1">
    <citation type="submission" date="2019-01" db="EMBL/GenBank/DDBJ databases">
        <authorList>
            <person name="Ferrante I. M."/>
        </authorList>
    </citation>
    <scope>NUCLEOTIDE SEQUENCE [LARGE SCALE GENOMIC DNA]</scope>
    <source>
        <strain evidence="4 5">B856</strain>
    </source>
</reference>
<dbReference type="Proteomes" id="UP000291116">
    <property type="component" value="Unassembled WGS sequence"/>
</dbReference>
<protein>
    <recommendedName>
        <fullName evidence="3">N-acetyltransferase domain-containing protein</fullName>
    </recommendedName>
</protein>
<dbReference type="Gene3D" id="3.40.630.30">
    <property type="match status" value="1"/>
</dbReference>
<sequence>MEANPELTSRDDALRFLTPTFDDFGKGKVYYGDGTIGESLQFFALGDDKSSLVSLEKNNEEHVHDLLLQNRRVIASIEAVKEPIEEKELEIRVSIELKNLSVHEDSRRRGIGKALTKAVQDYARSEVLVLKEQKNKKVEGLVHLLVEAKNAGAVRLYEESGFRRIGIGKDPLCKMTWSIDES</sequence>
<keyword evidence="2" id="KW-0012">Acyltransferase</keyword>
<dbReference type="InterPro" id="IPR050680">
    <property type="entry name" value="YpeA/RimI_acetyltransf"/>
</dbReference>
<organism evidence="4 5">
    <name type="scientific">Pseudo-nitzschia multistriata</name>
    <dbReference type="NCBI Taxonomy" id="183589"/>
    <lineage>
        <taxon>Eukaryota</taxon>
        <taxon>Sar</taxon>
        <taxon>Stramenopiles</taxon>
        <taxon>Ochrophyta</taxon>
        <taxon>Bacillariophyta</taxon>
        <taxon>Bacillariophyceae</taxon>
        <taxon>Bacillariophycidae</taxon>
        <taxon>Bacillariales</taxon>
        <taxon>Bacillariaceae</taxon>
        <taxon>Pseudo-nitzschia</taxon>
    </lineage>
</organism>
<dbReference type="PROSITE" id="PS51186">
    <property type="entry name" value="GNAT"/>
    <property type="match status" value="1"/>
</dbReference>
<name>A0A448Z9H2_9STRA</name>
<dbReference type="AlphaFoldDB" id="A0A448Z9H2"/>
<dbReference type="InterPro" id="IPR000182">
    <property type="entry name" value="GNAT_dom"/>
</dbReference>
<accession>A0A448Z9H2</accession>
<proteinExistence type="predicted"/>
<dbReference type="GO" id="GO:0016747">
    <property type="term" value="F:acyltransferase activity, transferring groups other than amino-acyl groups"/>
    <property type="evidence" value="ECO:0007669"/>
    <property type="project" value="InterPro"/>
</dbReference>
<evidence type="ECO:0000256" key="2">
    <source>
        <dbReference type="ARBA" id="ARBA00023315"/>
    </source>
</evidence>
<keyword evidence="5" id="KW-1185">Reference proteome</keyword>
<gene>
    <name evidence="4" type="ORF">PSNMU_V1.4_AUG-EV-PASAV3_0055430</name>
</gene>
<dbReference type="InterPro" id="IPR016181">
    <property type="entry name" value="Acyl_CoA_acyltransferase"/>
</dbReference>
<evidence type="ECO:0000259" key="3">
    <source>
        <dbReference type="PROSITE" id="PS51186"/>
    </source>
</evidence>
<evidence type="ECO:0000313" key="5">
    <source>
        <dbReference type="Proteomes" id="UP000291116"/>
    </source>
</evidence>
<dbReference type="PANTHER" id="PTHR43420">
    <property type="entry name" value="ACETYLTRANSFERASE"/>
    <property type="match status" value="1"/>
</dbReference>
<dbReference type="SUPFAM" id="SSF55729">
    <property type="entry name" value="Acyl-CoA N-acyltransferases (Nat)"/>
    <property type="match status" value="1"/>
</dbReference>
<keyword evidence="1" id="KW-0808">Transferase</keyword>
<dbReference type="CDD" id="cd04301">
    <property type="entry name" value="NAT_SF"/>
    <property type="match status" value="1"/>
</dbReference>
<evidence type="ECO:0000313" key="4">
    <source>
        <dbReference type="EMBL" id="VEU38703.1"/>
    </source>
</evidence>
<dbReference type="EMBL" id="CAACVS010000181">
    <property type="protein sequence ID" value="VEU38703.1"/>
    <property type="molecule type" value="Genomic_DNA"/>
</dbReference>
<dbReference type="PANTHER" id="PTHR43420:SF47">
    <property type="entry name" value="N-ACETYLTRANSFERASE DOMAIN-CONTAINING PROTEIN"/>
    <property type="match status" value="1"/>
</dbReference>
<dbReference type="Pfam" id="PF13508">
    <property type="entry name" value="Acetyltransf_7"/>
    <property type="match status" value="1"/>
</dbReference>
<feature type="domain" description="N-acetyltransferase" evidence="3">
    <location>
        <begin position="1"/>
        <end position="180"/>
    </location>
</feature>